<dbReference type="EMBL" id="CP101990">
    <property type="protein sequence ID" value="UUI67965.1"/>
    <property type="molecule type" value="Genomic_DNA"/>
</dbReference>
<dbReference type="RefSeq" id="WP_232418618.1">
    <property type="nucleotide sequence ID" value="NZ_CP101990.1"/>
</dbReference>
<keyword evidence="1" id="KW-0449">Lipoprotein</keyword>
<sequence>MKKTLVVAIAAFALTGCTVNPNETPDVRREVAADYVSYLVGEDYKKACDLLTEEYVAELIAQAAAKDCEGAVKLEADWLVKARDVEDGWGLSVDVVPTVDDRIVIRSTVILSLDDETGERIVDEFSFAKGEAPLISGRTPIGQERATFD</sequence>
<keyword evidence="2" id="KW-1185">Reference proteome</keyword>
<gene>
    <name evidence="1" type="ORF">NP095_12245</name>
</gene>
<reference evidence="1 2" key="1">
    <citation type="submission" date="2022-07" db="EMBL/GenBank/DDBJ databases">
        <title>Novel species in genus Aeromicrobium.</title>
        <authorList>
            <person name="Ye L."/>
        </authorList>
    </citation>
    <scope>NUCLEOTIDE SEQUENCE [LARGE SCALE GENOMIC DNA]</scope>
    <source>
        <strain evidence="2">zg-Y50</strain>
    </source>
</reference>
<organism evidence="1 2">
    <name type="scientific">Aeromicrobium duanguangcaii</name>
    <dbReference type="NCBI Taxonomy" id="2968086"/>
    <lineage>
        <taxon>Bacteria</taxon>
        <taxon>Bacillati</taxon>
        <taxon>Actinomycetota</taxon>
        <taxon>Actinomycetes</taxon>
        <taxon>Propionibacteriales</taxon>
        <taxon>Nocardioidaceae</taxon>
        <taxon>Aeromicrobium</taxon>
    </lineage>
</organism>
<name>A0ABY5KDM2_9ACTN</name>
<evidence type="ECO:0000313" key="2">
    <source>
        <dbReference type="Proteomes" id="UP001315860"/>
    </source>
</evidence>
<dbReference type="PROSITE" id="PS51257">
    <property type="entry name" value="PROKAR_LIPOPROTEIN"/>
    <property type="match status" value="1"/>
</dbReference>
<evidence type="ECO:0000313" key="1">
    <source>
        <dbReference type="EMBL" id="UUI67965.1"/>
    </source>
</evidence>
<accession>A0ABY5KDM2</accession>
<dbReference type="Proteomes" id="UP001315860">
    <property type="component" value="Chromosome"/>
</dbReference>
<proteinExistence type="predicted"/>
<protein>
    <submittedName>
        <fullName evidence="1">Membrane lipoprotein lipid attachment site-containing protein</fullName>
    </submittedName>
</protein>